<feature type="domain" description="AraC effector-binding" evidence="1">
    <location>
        <begin position="1"/>
        <end position="154"/>
    </location>
</feature>
<dbReference type="AlphaFoldDB" id="A0A418IDX7"/>
<reference evidence="2 3" key="1">
    <citation type="journal article" date="2016" name="Front. Microbiol.">
        <title>Comprehensive Phylogenetic Analysis of Bovine Non-aureus Staphylococci Species Based on Whole-Genome Sequencing.</title>
        <authorList>
            <person name="Naushad S."/>
            <person name="Barkema H.W."/>
            <person name="Luby C."/>
            <person name="Condas L.A."/>
            <person name="Nobrega D.B."/>
            <person name="Carson D.A."/>
            <person name="De Buck J."/>
        </authorList>
    </citation>
    <scope>NUCLEOTIDE SEQUENCE [LARGE SCALE GENOMIC DNA]</scope>
    <source>
        <strain evidence="2 3">SNUC 4554</strain>
    </source>
</reference>
<organism evidence="2 3">
    <name type="scientific">Staphylococcus shinii</name>
    <dbReference type="NCBI Taxonomy" id="2912228"/>
    <lineage>
        <taxon>Bacteria</taxon>
        <taxon>Bacillati</taxon>
        <taxon>Bacillota</taxon>
        <taxon>Bacilli</taxon>
        <taxon>Bacillales</taxon>
        <taxon>Staphylococcaceae</taxon>
        <taxon>Staphylococcus</taxon>
    </lineage>
</organism>
<evidence type="ECO:0000259" key="1">
    <source>
        <dbReference type="SMART" id="SM00871"/>
    </source>
</evidence>
<dbReference type="OrthoDB" id="9801123at2"/>
<name>A0A418IDX7_9STAP</name>
<gene>
    <name evidence="2" type="ORF">BU112_10295</name>
</gene>
<dbReference type="RefSeq" id="WP_069792318.1">
    <property type="nucleotide sequence ID" value="NZ_CP068712.1"/>
</dbReference>
<accession>A0A418IDX7</accession>
<dbReference type="InterPro" id="IPR029442">
    <property type="entry name" value="GyrI-like"/>
</dbReference>
<evidence type="ECO:0000313" key="3">
    <source>
        <dbReference type="Proteomes" id="UP000286317"/>
    </source>
</evidence>
<dbReference type="EMBL" id="QXUF01000076">
    <property type="protein sequence ID" value="RIM99081.1"/>
    <property type="molecule type" value="Genomic_DNA"/>
</dbReference>
<proteinExistence type="predicted"/>
<dbReference type="PANTHER" id="PTHR36444:SF3">
    <property type="entry name" value="TRANSCRIPTIONAL ACTIVATOR, PUTATIVE-RELATED"/>
    <property type="match status" value="1"/>
</dbReference>
<protein>
    <submittedName>
        <fullName evidence="2">AraC family transcriptional regulator</fullName>
    </submittedName>
</protein>
<dbReference type="Pfam" id="PF06445">
    <property type="entry name" value="GyrI-like"/>
    <property type="match status" value="1"/>
</dbReference>
<dbReference type="InterPro" id="IPR053182">
    <property type="entry name" value="YobU-like_regulator"/>
</dbReference>
<dbReference type="InterPro" id="IPR011256">
    <property type="entry name" value="Reg_factor_effector_dom_sf"/>
</dbReference>
<dbReference type="InterPro" id="IPR010499">
    <property type="entry name" value="AraC_E-bd"/>
</dbReference>
<evidence type="ECO:0000313" key="2">
    <source>
        <dbReference type="EMBL" id="RIM99081.1"/>
    </source>
</evidence>
<sequence>MNHRIETLPTLSVVGEKREYATGQKAQENIFMFWMDFDESGKKHDLLKLGNERLPGLLGLCKPLDNGEMHYLIGVTSDDTNTTWQQTEIAGGRYIVFDAEGPVPSSIKKAMESINRYILPSLDYELRNAPFFEFYKEGEIRAEDYITEIWLPIV</sequence>
<comment type="caution">
    <text evidence="2">The sequence shown here is derived from an EMBL/GenBank/DDBJ whole genome shotgun (WGS) entry which is preliminary data.</text>
</comment>
<dbReference type="PANTHER" id="PTHR36444">
    <property type="entry name" value="TRANSCRIPTIONAL REGULATOR PROTEIN YOBU-RELATED"/>
    <property type="match status" value="1"/>
</dbReference>
<dbReference type="Proteomes" id="UP000286317">
    <property type="component" value="Unassembled WGS sequence"/>
</dbReference>
<dbReference type="Gene3D" id="3.20.80.10">
    <property type="entry name" value="Regulatory factor, effector binding domain"/>
    <property type="match status" value="1"/>
</dbReference>
<dbReference type="SUPFAM" id="SSF55136">
    <property type="entry name" value="Probable bacterial effector-binding domain"/>
    <property type="match status" value="1"/>
</dbReference>
<dbReference type="SMART" id="SM00871">
    <property type="entry name" value="AraC_E_bind"/>
    <property type="match status" value="1"/>
</dbReference>
<keyword evidence="3" id="KW-1185">Reference proteome</keyword>